<dbReference type="EMBL" id="CAJOAZ010028205">
    <property type="protein sequence ID" value="CAF4415623.1"/>
    <property type="molecule type" value="Genomic_DNA"/>
</dbReference>
<feature type="non-terminal residue" evidence="2">
    <location>
        <position position="113"/>
    </location>
</feature>
<feature type="compositionally biased region" description="Basic residues" evidence="1">
    <location>
        <begin position="85"/>
        <end position="95"/>
    </location>
</feature>
<feature type="region of interest" description="Disordered" evidence="1">
    <location>
        <begin position="81"/>
        <end position="113"/>
    </location>
</feature>
<name>A0A820Q2Z6_9BILA</name>
<sequence length="113" mass="13267">RQTDRTHEGEKKLKAASWSVEHQIELRDLFRKIKEEQIENIGIEKTDIVDRILLELTDKTKSRRQIIKELKNQGLIKSTRELKLKKAPGRRSKKKDTREDSKLLGYDSDVADI</sequence>
<gene>
    <name evidence="2" type="ORF">OXD698_LOCUS52313</name>
</gene>
<reference evidence="2" key="1">
    <citation type="submission" date="2021-02" db="EMBL/GenBank/DDBJ databases">
        <authorList>
            <person name="Nowell W R."/>
        </authorList>
    </citation>
    <scope>NUCLEOTIDE SEQUENCE</scope>
</reference>
<comment type="caution">
    <text evidence="2">The sequence shown here is derived from an EMBL/GenBank/DDBJ whole genome shotgun (WGS) entry which is preliminary data.</text>
</comment>
<organism evidence="2 3">
    <name type="scientific">Adineta steineri</name>
    <dbReference type="NCBI Taxonomy" id="433720"/>
    <lineage>
        <taxon>Eukaryota</taxon>
        <taxon>Metazoa</taxon>
        <taxon>Spiralia</taxon>
        <taxon>Gnathifera</taxon>
        <taxon>Rotifera</taxon>
        <taxon>Eurotatoria</taxon>
        <taxon>Bdelloidea</taxon>
        <taxon>Adinetida</taxon>
        <taxon>Adinetidae</taxon>
        <taxon>Adineta</taxon>
    </lineage>
</organism>
<evidence type="ECO:0000256" key="1">
    <source>
        <dbReference type="SAM" id="MobiDB-lite"/>
    </source>
</evidence>
<protein>
    <submittedName>
        <fullName evidence="2">Uncharacterized protein</fullName>
    </submittedName>
</protein>
<evidence type="ECO:0000313" key="3">
    <source>
        <dbReference type="Proteomes" id="UP000663844"/>
    </source>
</evidence>
<feature type="non-terminal residue" evidence="2">
    <location>
        <position position="1"/>
    </location>
</feature>
<dbReference type="AlphaFoldDB" id="A0A820Q2Z6"/>
<accession>A0A820Q2Z6</accession>
<proteinExistence type="predicted"/>
<dbReference type="Proteomes" id="UP000663844">
    <property type="component" value="Unassembled WGS sequence"/>
</dbReference>
<dbReference type="Pfam" id="PF26019">
    <property type="entry name" value="HTH_TIMELESS"/>
    <property type="match status" value="1"/>
</dbReference>
<evidence type="ECO:0000313" key="2">
    <source>
        <dbReference type="EMBL" id="CAF4415623.1"/>
    </source>
</evidence>